<feature type="compositionally biased region" description="Pro residues" evidence="6">
    <location>
        <begin position="403"/>
        <end position="419"/>
    </location>
</feature>
<evidence type="ECO:0000256" key="5">
    <source>
        <dbReference type="ARBA" id="ARBA00023088"/>
    </source>
</evidence>
<gene>
    <name evidence="10" type="ORF">ACFFLI_10565</name>
</gene>
<name>A0ABV5WVW2_9LACO</name>
<keyword evidence="7" id="KW-1133">Transmembrane helix</keyword>
<dbReference type="Gene3D" id="2.60.40.1280">
    <property type="match status" value="1"/>
</dbReference>
<evidence type="ECO:0000256" key="3">
    <source>
        <dbReference type="ARBA" id="ARBA00022525"/>
    </source>
</evidence>
<dbReference type="InterPro" id="IPR008966">
    <property type="entry name" value="Adhesion_dom_sf"/>
</dbReference>
<feature type="compositionally biased region" description="Polar residues" evidence="6">
    <location>
        <begin position="266"/>
        <end position="275"/>
    </location>
</feature>
<feature type="compositionally biased region" description="Polar residues" evidence="6">
    <location>
        <begin position="297"/>
        <end position="327"/>
    </location>
</feature>
<dbReference type="EMBL" id="JBHLZY010000025">
    <property type="protein sequence ID" value="MFB9770304.1"/>
    <property type="molecule type" value="Genomic_DNA"/>
</dbReference>
<keyword evidence="3" id="KW-0964">Secreted</keyword>
<feature type="region of interest" description="Disordered" evidence="6">
    <location>
        <begin position="266"/>
        <end position="496"/>
    </location>
</feature>
<evidence type="ECO:0000313" key="11">
    <source>
        <dbReference type="Proteomes" id="UP001589691"/>
    </source>
</evidence>
<feature type="compositionally biased region" description="Low complexity" evidence="6">
    <location>
        <begin position="465"/>
        <end position="480"/>
    </location>
</feature>
<evidence type="ECO:0000256" key="4">
    <source>
        <dbReference type="ARBA" id="ARBA00022729"/>
    </source>
</evidence>
<evidence type="ECO:0000256" key="6">
    <source>
        <dbReference type="SAM" id="MobiDB-lite"/>
    </source>
</evidence>
<keyword evidence="5" id="KW-0572">Peptidoglycan-anchor</keyword>
<evidence type="ECO:0000256" key="8">
    <source>
        <dbReference type="SAM" id="SignalP"/>
    </source>
</evidence>
<comment type="caution">
    <text evidence="10">The sequence shown here is derived from an EMBL/GenBank/DDBJ whole genome shotgun (WGS) entry which is preliminary data.</text>
</comment>
<feature type="domain" description="SDR-like Ig" evidence="9">
    <location>
        <begin position="63"/>
        <end position="134"/>
    </location>
</feature>
<feature type="compositionally biased region" description="Polar residues" evidence="6">
    <location>
        <begin position="434"/>
        <end position="463"/>
    </location>
</feature>
<feature type="transmembrane region" description="Helical" evidence="7">
    <location>
        <begin position="504"/>
        <end position="523"/>
    </location>
</feature>
<dbReference type="Pfam" id="PF17961">
    <property type="entry name" value="Big_8"/>
    <property type="match status" value="1"/>
</dbReference>
<evidence type="ECO:0000256" key="2">
    <source>
        <dbReference type="ARBA" id="ARBA00022512"/>
    </source>
</evidence>
<evidence type="ECO:0000259" key="9">
    <source>
        <dbReference type="Pfam" id="PF17961"/>
    </source>
</evidence>
<evidence type="ECO:0000256" key="7">
    <source>
        <dbReference type="SAM" id="Phobius"/>
    </source>
</evidence>
<sequence length="529" mass="54826">MRKIWFLLLATLSGLLLSLAAPPLVSQARVITEATGLDVNSAVIKDAAGNILSHDAELPESSEYTVNYNWSIPNTSLVRSGDTLSVQVPTNVKIPADDAFPMVSSDGGTIGTFFIAAGSHTGTVTLNSYFTLRPLNRRGYIHLAVIGATPDQPIDLAPIAMSKSVAWADPLDQTKLNWTVDVLANENSLVNPVITDQISTNQSYVADSAKLTDELGNPIDATATVSGSQLIVTATGAFVGHLTLTYQTTTNEPTGEALYTNQATYIDDQGNSGSADASIVRPAPVEDDPPVTAPENPDTSTPENPDTSTPENPDTSTPENPGTSTPENPDTSTPGNPGTSTPENPDTSTPENPDTSTPENPGTSTPENPDTSAPTNPSQPQPEAPTTAAPEVPGPTAPVNDQPTPPTSLQPAPSQPTGPAPATGLPALPPTTASANSTQQPVTGATPALPSNPSSFVPTTTTIVAAPGSASVTTTPAASAEEADEETNSVRGLPQTGERTESTWLATGIALLLSLLALSYFTWMRHRIH</sequence>
<dbReference type="SUPFAM" id="SSF49401">
    <property type="entry name" value="Bacterial adhesins"/>
    <property type="match status" value="2"/>
</dbReference>
<evidence type="ECO:0000313" key="10">
    <source>
        <dbReference type="EMBL" id="MFB9770304.1"/>
    </source>
</evidence>
<feature type="signal peptide" evidence="8">
    <location>
        <begin position="1"/>
        <end position="20"/>
    </location>
</feature>
<dbReference type="NCBIfam" id="TIGR01167">
    <property type="entry name" value="LPXTG_anchor"/>
    <property type="match status" value="1"/>
</dbReference>
<proteinExistence type="predicted"/>
<keyword evidence="7" id="KW-0812">Transmembrane</keyword>
<dbReference type="InterPro" id="IPR011252">
    <property type="entry name" value="Fibrogen-bd_dom1"/>
</dbReference>
<evidence type="ECO:0000256" key="1">
    <source>
        <dbReference type="ARBA" id="ARBA00004168"/>
    </source>
</evidence>
<reference evidence="10 11" key="1">
    <citation type="submission" date="2024-09" db="EMBL/GenBank/DDBJ databases">
        <authorList>
            <person name="Sun Q."/>
            <person name="Mori K."/>
        </authorList>
    </citation>
    <scope>NUCLEOTIDE SEQUENCE [LARGE SCALE GENOMIC DNA]</scope>
    <source>
        <strain evidence="10 11">TBRC 4576</strain>
    </source>
</reference>
<dbReference type="InterPro" id="IPR041171">
    <property type="entry name" value="SDR_Ig"/>
</dbReference>
<feature type="compositionally biased region" description="Low complexity" evidence="6">
    <location>
        <begin position="420"/>
        <end position="433"/>
    </location>
</feature>
<keyword evidence="4 8" id="KW-0732">Signal</keyword>
<dbReference type="RefSeq" id="WP_137642745.1">
    <property type="nucleotide sequence ID" value="NZ_BJEA01000010.1"/>
</dbReference>
<keyword evidence="7" id="KW-0472">Membrane</keyword>
<protein>
    <submittedName>
        <fullName evidence="10">Ig-like domain-containing protein</fullName>
    </submittedName>
</protein>
<dbReference type="Gene3D" id="2.60.40.740">
    <property type="match status" value="1"/>
</dbReference>
<keyword evidence="11" id="KW-1185">Reference proteome</keyword>
<keyword evidence="2" id="KW-0134">Cell wall</keyword>
<accession>A0ABV5WVW2</accession>
<organism evidence="10 11">
    <name type="scientific">Lactiplantibacillus modestisalitolerans</name>
    <dbReference type="NCBI Taxonomy" id="1457219"/>
    <lineage>
        <taxon>Bacteria</taxon>
        <taxon>Bacillati</taxon>
        <taxon>Bacillota</taxon>
        <taxon>Bacilli</taxon>
        <taxon>Lactobacillales</taxon>
        <taxon>Lactobacillaceae</taxon>
        <taxon>Lactiplantibacillus</taxon>
    </lineage>
</organism>
<comment type="subcellular location">
    <subcellularLocation>
        <location evidence="1">Secreted</location>
        <location evidence="1">Cell wall</location>
        <topology evidence="1">Peptidoglycan-anchor</topology>
    </subcellularLocation>
</comment>
<feature type="chain" id="PRO_5046790637" evidence="8">
    <location>
        <begin position="21"/>
        <end position="529"/>
    </location>
</feature>
<feature type="compositionally biased region" description="Low complexity" evidence="6">
    <location>
        <begin position="328"/>
        <end position="342"/>
    </location>
</feature>
<dbReference type="Proteomes" id="UP001589691">
    <property type="component" value="Unassembled WGS sequence"/>
</dbReference>
<feature type="compositionally biased region" description="Polar residues" evidence="6">
    <location>
        <begin position="343"/>
        <end position="376"/>
    </location>
</feature>